<evidence type="ECO:0000313" key="3">
    <source>
        <dbReference type="Proteomes" id="UP000464178"/>
    </source>
</evidence>
<evidence type="ECO:0000256" key="1">
    <source>
        <dbReference type="SAM" id="MobiDB-lite"/>
    </source>
</evidence>
<organism evidence="2 3">
    <name type="scientific">Gemmata massiliana</name>
    <dbReference type="NCBI Taxonomy" id="1210884"/>
    <lineage>
        <taxon>Bacteria</taxon>
        <taxon>Pseudomonadati</taxon>
        <taxon>Planctomycetota</taxon>
        <taxon>Planctomycetia</taxon>
        <taxon>Gemmatales</taxon>
        <taxon>Gemmataceae</taxon>
        <taxon>Gemmata</taxon>
    </lineage>
</organism>
<keyword evidence="3" id="KW-1185">Reference proteome</keyword>
<dbReference type="AlphaFoldDB" id="A0A6P2DIF1"/>
<accession>A0A6P2DIF1</accession>
<dbReference type="EMBL" id="LR593886">
    <property type="protein sequence ID" value="VTS02010.1"/>
    <property type="molecule type" value="Genomic_DNA"/>
</dbReference>
<gene>
    <name evidence="2" type="ORF">SOIL9_76590</name>
</gene>
<protein>
    <submittedName>
        <fullName evidence="2">Uncharacterized protein</fullName>
    </submittedName>
</protein>
<sequence length="99" mass="11017">MPHWSSYTSYSLYFDGGDMTEDDTEFLLAVASFQKRFGRRYPTWLEILHIARCLGYRKVAGAIPIEQPLPSKSEPDGPNRKRVHAQESAGNSGVVDGAA</sequence>
<reference evidence="2 3" key="1">
    <citation type="submission" date="2019-05" db="EMBL/GenBank/DDBJ databases">
        <authorList>
            <consortium name="Science for Life Laboratories"/>
        </authorList>
    </citation>
    <scope>NUCLEOTIDE SEQUENCE [LARGE SCALE GENOMIC DNA]</scope>
    <source>
        <strain evidence="2">Soil9</strain>
    </source>
</reference>
<proteinExistence type="predicted"/>
<dbReference type="Proteomes" id="UP000464178">
    <property type="component" value="Chromosome"/>
</dbReference>
<evidence type="ECO:0000313" key="2">
    <source>
        <dbReference type="EMBL" id="VTS02010.1"/>
    </source>
</evidence>
<dbReference type="RefSeq" id="WP_052561108.1">
    <property type="nucleotide sequence ID" value="NZ_LR593886.1"/>
</dbReference>
<feature type="region of interest" description="Disordered" evidence="1">
    <location>
        <begin position="65"/>
        <end position="99"/>
    </location>
</feature>
<dbReference type="KEGG" id="gms:SOIL9_76590"/>
<name>A0A6P2DIF1_9BACT</name>